<dbReference type="InterPro" id="IPR050307">
    <property type="entry name" value="Sterol_Desaturase_Related"/>
</dbReference>
<accession>A0AAD5RRQ5</accession>
<comment type="subcellular location">
    <subcellularLocation>
        <location evidence="1">Membrane</location>
    </subcellularLocation>
</comment>
<dbReference type="Pfam" id="PF04116">
    <property type="entry name" value="FA_hydroxylase"/>
    <property type="match status" value="1"/>
</dbReference>
<reference evidence="6" key="1">
    <citation type="submission" date="2022-07" db="EMBL/GenBank/DDBJ databases">
        <title>Draft genome sequence of Zalerion maritima ATCC 34329, a (micro)plastics degrading marine fungus.</title>
        <authorList>
            <person name="Paco A."/>
            <person name="Goncalves M.F.M."/>
            <person name="Rocha-Santos T.A.P."/>
            <person name="Alves A."/>
        </authorList>
    </citation>
    <scope>NUCLEOTIDE SEQUENCE</scope>
    <source>
        <strain evidence="6">ATCC 34329</strain>
    </source>
</reference>
<dbReference type="EMBL" id="JAKWBI020000106">
    <property type="protein sequence ID" value="KAJ2902670.1"/>
    <property type="molecule type" value="Genomic_DNA"/>
</dbReference>
<keyword evidence="4" id="KW-0472">Membrane</keyword>
<dbReference type="GO" id="GO:0016491">
    <property type="term" value="F:oxidoreductase activity"/>
    <property type="evidence" value="ECO:0007669"/>
    <property type="project" value="InterPro"/>
</dbReference>
<evidence type="ECO:0000256" key="2">
    <source>
        <dbReference type="ARBA" id="ARBA00022692"/>
    </source>
</evidence>
<gene>
    <name evidence="6" type="ORF">MKZ38_000255</name>
</gene>
<name>A0AAD5RRQ5_9PEZI</name>
<organism evidence="6 7">
    <name type="scientific">Zalerion maritima</name>
    <dbReference type="NCBI Taxonomy" id="339359"/>
    <lineage>
        <taxon>Eukaryota</taxon>
        <taxon>Fungi</taxon>
        <taxon>Dikarya</taxon>
        <taxon>Ascomycota</taxon>
        <taxon>Pezizomycotina</taxon>
        <taxon>Sordariomycetes</taxon>
        <taxon>Lulworthiomycetidae</taxon>
        <taxon>Lulworthiales</taxon>
        <taxon>Lulworthiaceae</taxon>
        <taxon>Zalerion</taxon>
    </lineage>
</organism>
<dbReference type="AlphaFoldDB" id="A0AAD5RRQ5"/>
<proteinExistence type="predicted"/>
<keyword evidence="2" id="KW-0812">Transmembrane</keyword>
<dbReference type="GO" id="GO:0016020">
    <property type="term" value="C:membrane"/>
    <property type="evidence" value="ECO:0007669"/>
    <property type="project" value="UniProtKB-SubCell"/>
</dbReference>
<sequence length="350" mass="37387">MDALISLPLISYLLIPGTTSWSTSLNLLFFTMTWTTLTLSHPPLKIELVVVLAIRVAFWLIPSLATLLFDLSLPSIAGQLKHGGSRALPPRDSKVLGRALGLSLLNLVLSLVAEGTISYGLSSIPLLLSTLGIKAKLVGGPVFATSAAPPLPWNIAKHLVLLLAGREITTYYIHRYLLHNPKSSYSLVRKLSNWHLSSLPHSRSAPTFSLLLFADSPVPGLLLRFVPLYLPALVLRPHLLTYLAFVALATGEEAASHSGYSVVPGILLGGVARRCAVHHGSKGKGNFGAWGFLDWAYGTSAGGQDVVDDMADEAEKHNLPERGQKFADGAADKLQDGVDGWGGRLRGGGG</sequence>
<dbReference type="GO" id="GO:0008610">
    <property type="term" value="P:lipid biosynthetic process"/>
    <property type="evidence" value="ECO:0007669"/>
    <property type="project" value="InterPro"/>
</dbReference>
<evidence type="ECO:0000256" key="1">
    <source>
        <dbReference type="ARBA" id="ARBA00004370"/>
    </source>
</evidence>
<dbReference type="PANTHER" id="PTHR11863">
    <property type="entry name" value="STEROL DESATURASE"/>
    <property type="match status" value="1"/>
</dbReference>
<evidence type="ECO:0000256" key="4">
    <source>
        <dbReference type="ARBA" id="ARBA00023136"/>
    </source>
</evidence>
<keyword evidence="3" id="KW-1133">Transmembrane helix</keyword>
<comment type="caution">
    <text evidence="6">The sequence shown here is derived from an EMBL/GenBank/DDBJ whole genome shotgun (WGS) entry which is preliminary data.</text>
</comment>
<dbReference type="InterPro" id="IPR006694">
    <property type="entry name" value="Fatty_acid_hydroxylase"/>
</dbReference>
<evidence type="ECO:0000256" key="3">
    <source>
        <dbReference type="ARBA" id="ARBA00022989"/>
    </source>
</evidence>
<protein>
    <submittedName>
        <fullName evidence="6">Sterol desaturase family protein</fullName>
    </submittedName>
</protein>
<evidence type="ECO:0000259" key="5">
    <source>
        <dbReference type="Pfam" id="PF04116"/>
    </source>
</evidence>
<dbReference type="Proteomes" id="UP001201980">
    <property type="component" value="Unassembled WGS sequence"/>
</dbReference>
<keyword evidence="7" id="KW-1185">Reference proteome</keyword>
<feature type="domain" description="Fatty acid hydroxylase" evidence="5">
    <location>
        <begin position="160"/>
        <end position="299"/>
    </location>
</feature>
<evidence type="ECO:0000313" key="6">
    <source>
        <dbReference type="EMBL" id="KAJ2902670.1"/>
    </source>
</evidence>
<dbReference type="GO" id="GO:0005506">
    <property type="term" value="F:iron ion binding"/>
    <property type="evidence" value="ECO:0007669"/>
    <property type="project" value="InterPro"/>
</dbReference>
<evidence type="ECO:0000313" key="7">
    <source>
        <dbReference type="Proteomes" id="UP001201980"/>
    </source>
</evidence>